<dbReference type="InterPro" id="IPR006139">
    <property type="entry name" value="D-isomer_2_OHA_DH_cat_dom"/>
</dbReference>
<evidence type="ECO:0000256" key="1">
    <source>
        <dbReference type="ARBA" id="ARBA00003800"/>
    </source>
</evidence>
<dbReference type="PROSITE" id="PS51671">
    <property type="entry name" value="ACT"/>
    <property type="match status" value="1"/>
</dbReference>
<dbReference type="GO" id="GO:0004617">
    <property type="term" value="F:phosphoglycerate dehydrogenase activity"/>
    <property type="evidence" value="ECO:0007669"/>
    <property type="project" value="UniProtKB-UniRule"/>
</dbReference>
<dbReference type="GO" id="GO:0006564">
    <property type="term" value="P:L-serine biosynthetic process"/>
    <property type="evidence" value="ECO:0007669"/>
    <property type="project" value="UniProtKB-UniRule"/>
</dbReference>
<evidence type="ECO:0000256" key="4">
    <source>
        <dbReference type="ARBA" id="ARBA00021582"/>
    </source>
</evidence>
<dbReference type="AlphaFoldDB" id="R4Z3T1"/>
<dbReference type="InterPro" id="IPR050857">
    <property type="entry name" value="D-2-hydroxyacid_DH"/>
</dbReference>
<dbReference type="FunFam" id="3.40.50.720:FF:000021">
    <property type="entry name" value="D-3-phosphoglycerate dehydrogenase"/>
    <property type="match status" value="1"/>
</dbReference>
<dbReference type="eggNOG" id="COG0111">
    <property type="taxonomic scope" value="Bacteria"/>
</dbReference>
<dbReference type="Pfam" id="PF00389">
    <property type="entry name" value="2-Hacid_dh"/>
    <property type="match status" value="1"/>
</dbReference>
<evidence type="ECO:0000256" key="9">
    <source>
        <dbReference type="ARBA" id="ARBA00048126"/>
    </source>
</evidence>
<comment type="similarity">
    <text evidence="3 11">Belongs to the D-isomer specific 2-hydroxyacid dehydrogenase family.</text>
</comment>
<keyword evidence="8 11" id="KW-0718">Serine biosynthesis</keyword>
<dbReference type="PANTHER" id="PTHR42789">
    <property type="entry name" value="D-ISOMER SPECIFIC 2-HYDROXYACID DEHYDROGENASE FAMILY PROTEIN (AFU_ORTHOLOGUE AFUA_6G10090)"/>
    <property type="match status" value="1"/>
</dbReference>
<accession>R4Z3T1</accession>
<dbReference type="InterPro" id="IPR006140">
    <property type="entry name" value="D-isomer_DH_NAD-bd"/>
</dbReference>
<dbReference type="PROSITE" id="PS00671">
    <property type="entry name" value="D_2_HYDROXYACID_DH_3"/>
    <property type="match status" value="1"/>
</dbReference>
<evidence type="ECO:0000256" key="3">
    <source>
        <dbReference type="ARBA" id="ARBA00005854"/>
    </source>
</evidence>
<evidence type="ECO:0000256" key="2">
    <source>
        <dbReference type="ARBA" id="ARBA00005216"/>
    </source>
</evidence>
<dbReference type="InterPro" id="IPR036291">
    <property type="entry name" value="NAD(P)-bd_dom_sf"/>
</dbReference>
<dbReference type="Gene3D" id="3.40.50.720">
    <property type="entry name" value="NAD(P)-binding Rossmann-like Domain"/>
    <property type="match status" value="2"/>
</dbReference>
<dbReference type="InterPro" id="IPR029753">
    <property type="entry name" value="D-isomer_DH_CS"/>
</dbReference>
<comment type="function">
    <text evidence="1">Catalyzes the reversible oxidation of 3-phospho-D-glycerate to 3-phosphonooxypyruvate, the first step of the phosphorylated L-serine biosynthesis pathway. Also catalyzes the reversible oxidation of 2-hydroxyglutarate to 2-oxoglutarate.</text>
</comment>
<dbReference type="CDD" id="cd12173">
    <property type="entry name" value="PGDH_4"/>
    <property type="match status" value="1"/>
</dbReference>
<dbReference type="SUPFAM" id="SSF55021">
    <property type="entry name" value="ACT-like"/>
    <property type="match status" value="1"/>
</dbReference>
<dbReference type="CDD" id="cd04902">
    <property type="entry name" value="ACT_3PGDH-xct"/>
    <property type="match status" value="1"/>
</dbReference>
<comment type="caution">
    <text evidence="13">The sequence shown here is derived from an EMBL/GenBank/DDBJ whole genome shotgun (WGS) entry which is preliminary data.</text>
</comment>
<dbReference type="InterPro" id="IPR029752">
    <property type="entry name" value="D-isomer_DH_CS1"/>
</dbReference>
<dbReference type="InterPro" id="IPR045626">
    <property type="entry name" value="PGDH_ASB_dom"/>
</dbReference>
<dbReference type="GO" id="GO:0051287">
    <property type="term" value="F:NAD binding"/>
    <property type="evidence" value="ECO:0007669"/>
    <property type="project" value="UniProtKB-UniRule"/>
</dbReference>
<dbReference type="EMBL" id="CANL01000078">
    <property type="protein sequence ID" value="CCM65599.1"/>
    <property type="molecule type" value="Genomic_DNA"/>
</dbReference>
<dbReference type="Pfam" id="PF02826">
    <property type="entry name" value="2-Hacid_dh_C"/>
    <property type="match status" value="1"/>
</dbReference>
<evidence type="ECO:0000256" key="5">
    <source>
        <dbReference type="ARBA" id="ARBA00022605"/>
    </source>
</evidence>
<dbReference type="InterPro" id="IPR045865">
    <property type="entry name" value="ACT-like_dom_sf"/>
</dbReference>
<dbReference type="InterPro" id="IPR006236">
    <property type="entry name" value="PGDH"/>
</dbReference>
<evidence type="ECO:0000259" key="12">
    <source>
        <dbReference type="PROSITE" id="PS51671"/>
    </source>
</evidence>
<dbReference type="Gene3D" id="3.30.70.260">
    <property type="match status" value="1"/>
</dbReference>
<organism evidence="13 14">
    <name type="scientific">Candidatus Neomicrothrix parvicella RN1</name>
    <dbReference type="NCBI Taxonomy" id="1229780"/>
    <lineage>
        <taxon>Bacteria</taxon>
        <taxon>Bacillati</taxon>
        <taxon>Actinomycetota</taxon>
        <taxon>Acidimicrobiia</taxon>
        <taxon>Acidimicrobiales</taxon>
        <taxon>Microthrixaceae</taxon>
        <taxon>Candidatus Neomicrothrix</taxon>
    </lineage>
</organism>
<dbReference type="PANTHER" id="PTHR42789:SF1">
    <property type="entry name" value="D-ISOMER SPECIFIC 2-HYDROXYACID DEHYDROGENASE FAMILY PROTEIN (AFU_ORTHOLOGUE AFUA_6G10090)"/>
    <property type="match status" value="1"/>
</dbReference>
<keyword evidence="7 11" id="KW-0520">NAD</keyword>
<name>R4Z3T1_9ACTN</name>
<evidence type="ECO:0000256" key="6">
    <source>
        <dbReference type="ARBA" id="ARBA00023002"/>
    </source>
</evidence>
<dbReference type="EC" id="1.1.1.95" evidence="11"/>
<feature type="domain" description="ACT" evidence="12">
    <location>
        <begin position="449"/>
        <end position="520"/>
    </location>
</feature>
<evidence type="ECO:0000256" key="7">
    <source>
        <dbReference type="ARBA" id="ARBA00023027"/>
    </source>
</evidence>
<keyword evidence="6 11" id="KW-0560">Oxidoreductase</keyword>
<dbReference type="SUPFAM" id="SSF52283">
    <property type="entry name" value="Formate/glycerate dehydrogenase catalytic domain-like"/>
    <property type="match status" value="1"/>
</dbReference>
<evidence type="ECO:0000313" key="13">
    <source>
        <dbReference type="EMBL" id="CCM65599.1"/>
    </source>
</evidence>
<keyword evidence="14" id="KW-1185">Reference proteome</keyword>
<reference evidence="13 14" key="1">
    <citation type="journal article" date="2013" name="ISME J.">
        <title>Metabolic model for the filamentous 'Candidatus Microthrix parvicella' based on genomic and metagenomic analyses.</title>
        <authorList>
            <person name="Jon McIlroy S."/>
            <person name="Kristiansen R."/>
            <person name="Albertsen M."/>
            <person name="Michael Karst S."/>
            <person name="Rossetti S."/>
            <person name="Lund Nielsen J."/>
            <person name="Tandoi V."/>
            <person name="James Seviour R."/>
            <person name="Nielsen P.H."/>
        </authorList>
    </citation>
    <scope>NUCLEOTIDE SEQUENCE [LARGE SCALE GENOMIC DNA]</scope>
    <source>
        <strain evidence="13 14">RN1</strain>
    </source>
</reference>
<dbReference type="InterPro" id="IPR002912">
    <property type="entry name" value="ACT_dom"/>
</dbReference>
<comment type="catalytic activity">
    <reaction evidence="9">
        <text>(R)-2-hydroxyglutarate + NAD(+) = 2-oxoglutarate + NADH + H(+)</text>
        <dbReference type="Rhea" id="RHEA:49612"/>
        <dbReference type="ChEBI" id="CHEBI:15378"/>
        <dbReference type="ChEBI" id="CHEBI:15801"/>
        <dbReference type="ChEBI" id="CHEBI:16810"/>
        <dbReference type="ChEBI" id="CHEBI:57540"/>
        <dbReference type="ChEBI" id="CHEBI:57945"/>
        <dbReference type="EC" id="1.1.1.399"/>
    </reaction>
</comment>
<dbReference type="STRING" id="1229780.BN381_80129"/>
<comment type="catalytic activity">
    <reaction evidence="10 11">
        <text>(2R)-3-phosphoglycerate + NAD(+) = 3-phosphooxypyruvate + NADH + H(+)</text>
        <dbReference type="Rhea" id="RHEA:12641"/>
        <dbReference type="ChEBI" id="CHEBI:15378"/>
        <dbReference type="ChEBI" id="CHEBI:18110"/>
        <dbReference type="ChEBI" id="CHEBI:57540"/>
        <dbReference type="ChEBI" id="CHEBI:57945"/>
        <dbReference type="ChEBI" id="CHEBI:58272"/>
        <dbReference type="EC" id="1.1.1.95"/>
    </reaction>
</comment>
<dbReference type="Gene3D" id="3.30.1330.90">
    <property type="entry name" value="D-3-phosphoglycerate dehydrogenase, domain 3"/>
    <property type="match status" value="1"/>
</dbReference>
<dbReference type="NCBIfam" id="TIGR01327">
    <property type="entry name" value="PGDH"/>
    <property type="match status" value="1"/>
</dbReference>
<dbReference type="RefSeq" id="WP_012230459.1">
    <property type="nucleotide sequence ID" value="NZ_HG422565.1"/>
</dbReference>
<dbReference type="HOGENOM" id="CLU_019796_8_0_11"/>
<dbReference type="PROSITE" id="PS00065">
    <property type="entry name" value="D_2_HYDROXYACID_DH_1"/>
    <property type="match status" value="1"/>
</dbReference>
<evidence type="ECO:0000256" key="10">
    <source>
        <dbReference type="ARBA" id="ARBA00048731"/>
    </source>
</evidence>
<evidence type="ECO:0000256" key="8">
    <source>
        <dbReference type="ARBA" id="ARBA00023299"/>
    </source>
</evidence>
<dbReference type="Pfam" id="PF01842">
    <property type="entry name" value="ACT"/>
    <property type="match status" value="1"/>
</dbReference>
<dbReference type="OrthoDB" id="9793626at2"/>
<proteinExistence type="inferred from homology"/>
<dbReference type="UniPathway" id="UPA00135">
    <property type="reaction ID" value="UER00196"/>
</dbReference>
<keyword evidence="5 11" id="KW-0028">Amino-acid biosynthesis</keyword>
<dbReference type="Proteomes" id="UP000018291">
    <property type="component" value="Unassembled WGS sequence"/>
</dbReference>
<evidence type="ECO:0000313" key="14">
    <source>
        <dbReference type="Proteomes" id="UP000018291"/>
    </source>
</evidence>
<dbReference type="SUPFAM" id="SSF51735">
    <property type="entry name" value="NAD(P)-binding Rossmann-fold domains"/>
    <property type="match status" value="1"/>
</dbReference>
<dbReference type="SUPFAM" id="SSF143548">
    <property type="entry name" value="Serine metabolism enzymes domain"/>
    <property type="match status" value="1"/>
</dbReference>
<comment type="pathway">
    <text evidence="2 11">Amino-acid biosynthesis; L-serine biosynthesis; L-serine from 3-phospho-D-glycerate: step 1/3.</text>
</comment>
<sequence length="520" mass="54330">MARILVTEKIADPGLDRLREAGHSVDVQLGLSPEQLVEAVPGAAALIIRSATQVTDEVLAAGSDLVMVGRAGIGLDNVDVAAATKRGVMVVNAPQSNTLSAAEHTMAMLLALARNVPQACAALRQGRWERSQWNGVELADKTLGVIGLGRIGTLVAQRAMAFGMKLVAYDPFVSAERARQLNVELLELDDLLQRSDFVTLHLARTPETVGLLDADRLAKARPGLRIVNVARGGIIVEQDLADAVRSGHVAGAALDVFASEPTTESPLFELDNVIVTPHLGASTTEAQDKAGDVIADMVLLALAGDFVPFAVNVEAAEVPTTVRPFLGLADELGRIFAGLVGANAPHVEIELCGQIAEHDTRLLALSAQKGFFGAITGQPVSYVNAPQIAEQQGIEVRAISCTEAVDYLSRITISGGGRSVSGALVGLKQMPKVVGVDDHTVDISVGAHMLVIHNSDVPGRIGFVGGVLGEAKVNIEDMNVGKDPSGEGSLMVVTTTQATPAKVVEVLRTGDGIESVQSIG</sequence>
<gene>
    <name evidence="13" type="ORF">BN381_80129</name>
</gene>
<evidence type="ECO:0000256" key="11">
    <source>
        <dbReference type="RuleBase" id="RU363003"/>
    </source>
</evidence>
<protein>
    <recommendedName>
        <fullName evidence="4 11">D-3-phosphoglycerate dehydrogenase</fullName>
        <ecNumber evidence="11">1.1.1.95</ecNumber>
    </recommendedName>
</protein>
<dbReference type="Pfam" id="PF19304">
    <property type="entry name" value="PGDH_inter"/>
    <property type="match status" value="1"/>
</dbReference>
<dbReference type="InterPro" id="IPR029009">
    <property type="entry name" value="ASB_dom_sf"/>
</dbReference>